<dbReference type="PANTHER" id="PTHR11552:SF210">
    <property type="entry name" value="GLUCOSE-METHANOL-CHOLINE OXIDOREDUCTASE N-TERMINAL DOMAIN-CONTAINING PROTEIN-RELATED"/>
    <property type="match status" value="1"/>
</dbReference>
<gene>
    <name evidence="6" type="ORF">AJ78_00277</name>
</gene>
<proteinExistence type="inferred from homology"/>
<dbReference type="PROSITE" id="PS00624">
    <property type="entry name" value="GMC_OXRED_2"/>
    <property type="match status" value="1"/>
</dbReference>
<evidence type="ECO:0000259" key="5">
    <source>
        <dbReference type="PROSITE" id="PS00624"/>
    </source>
</evidence>
<dbReference type="Pfam" id="PF00732">
    <property type="entry name" value="GMC_oxred_N"/>
    <property type="match status" value="1"/>
</dbReference>
<dbReference type="SUPFAM" id="SSF54373">
    <property type="entry name" value="FAD-linked reductases, C-terminal domain"/>
    <property type="match status" value="1"/>
</dbReference>
<dbReference type="InterPro" id="IPR012132">
    <property type="entry name" value="GMC_OxRdtase"/>
</dbReference>
<comment type="cofactor">
    <cofactor evidence="2">
        <name>FAD</name>
        <dbReference type="ChEBI" id="CHEBI:57692"/>
    </cofactor>
</comment>
<evidence type="ECO:0000313" key="7">
    <source>
        <dbReference type="Proteomes" id="UP000182235"/>
    </source>
</evidence>
<accession>A0A1J9PV63</accession>
<keyword evidence="7" id="KW-1185">Reference proteome</keyword>
<dbReference type="GO" id="GO:0050660">
    <property type="term" value="F:flavin adenine dinucleotide binding"/>
    <property type="evidence" value="ECO:0007669"/>
    <property type="project" value="InterPro"/>
</dbReference>
<protein>
    <recommendedName>
        <fullName evidence="4 5">Glucose-methanol-choline oxidoreductase N-terminal domain-containing protein</fullName>
    </recommendedName>
</protein>
<dbReference type="PANTHER" id="PTHR11552">
    <property type="entry name" value="GLUCOSE-METHANOL-CHOLINE GMC OXIDOREDUCTASE"/>
    <property type="match status" value="1"/>
</dbReference>
<organism evidence="6 7">
    <name type="scientific">Emergomyces pasteurianus Ep9510</name>
    <dbReference type="NCBI Taxonomy" id="1447872"/>
    <lineage>
        <taxon>Eukaryota</taxon>
        <taxon>Fungi</taxon>
        <taxon>Dikarya</taxon>
        <taxon>Ascomycota</taxon>
        <taxon>Pezizomycotina</taxon>
        <taxon>Eurotiomycetes</taxon>
        <taxon>Eurotiomycetidae</taxon>
        <taxon>Onygenales</taxon>
        <taxon>Ajellomycetaceae</taxon>
        <taxon>Emergomyces</taxon>
    </lineage>
</organism>
<sequence>MSTTQTPTTADYVIVGGGTAGLVLAARLSEDPGTSVIVLEAGKNHLEDPRVNIPALWTTLFGTDADWAFTTLPQPTLGDKTINAAQGKILGGSSAINGQAFVSASKAVIDAWSELGNEGWTWENLQPYYKKSYTLNIPDDETCNHLGLNWVDPSVHGSSGPIQVSFPGQVQNPLVKAWTEMFKSIGFETTADPYSGVSVGAFSSLAAVDPLSKTRSYSASAYGRTAMERSGVHIVTDAFVNKVLLEGSKPNIRATGVEVDVMSQLITIRANKEVIITAGALNTPKLLELSGVGSKEILEKYNIPVVIDNPNVGENLQDHLMSGISFEVVDGVITGDPLLRQEPEAIASAMQMYSENQAGPMTIGGVQSSGLMPILEFTGPSGKKAREDFFHRFSSTESATTESATTSQAMARSILETQKGPTCNMFMFLAQANLHKTDASGFVGSELLPGNYLSLGVMQSIPFSRGHVHISSSNPNDKPTIDPRYLSHPIDIEILARNLLELERLHETDALARYLKKPDGRRNHPDAFLKDLESTKKYLRDTSTTAYHFAGTAAMLPEDQGGVVNEKLVVHGTVNLRVCDASIFPVIPPANLMATVYAVAERSADIIKADA</sequence>
<dbReference type="InterPro" id="IPR000172">
    <property type="entry name" value="GMC_OxRdtase_N"/>
</dbReference>
<keyword evidence="3" id="KW-0285">Flavoprotein</keyword>
<dbReference type="InterPro" id="IPR036188">
    <property type="entry name" value="FAD/NAD-bd_sf"/>
</dbReference>
<feature type="domain" description="Glucose-methanol-choline oxidoreductase N-terminal" evidence="4">
    <location>
        <begin position="87"/>
        <end position="110"/>
    </location>
</feature>
<dbReference type="InterPro" id="IPR007867">
    <property type="entry name" value="GMC_OxRtase_C"/>
</dbReference>
<evidence type="ECO:0000256" key="1">
    <source>
        <dbReference type="ARBA" id="ARBA00010790"/>
    </source>
</evidence>
<dbReference type="SUPFAM" id="SSF51905">
    <property type="entry name" value="FAD/NAD(P)-binding domain"/>
    <property type="match status" value="1"/>
</dbReference>
<dbReference type="Proteomes" id="UP000182235">
    <property type="component" value="Unassembled WGS sequence"/>
</dbReference>
<evidence type="ECO:0000259" key="4">
    <source>
        <dbReference type="PROSITE" id="PS00623"/>
    </source>
</evidence>
<dbReference type="Pfam" id="PF05199">
    <property type="entry name" value="GMC_oxred_C"/>
    <property type="match status" value="1"/>
</dbReference>
<dbReference type="Gene3D" id="3.30.560.10">
    <property type="entry name" value="Glucose Oxidase, domain 3"/>
    <property type="match status" value="1"/>
</dbReference>
<dbReference type="AlphaFoldDB" id="A0A1J9PV63"/>
<dbReference type="PIRSF" id="PIRSF000137">
    <property type="entry name" value="Alcohol_oxidase"/>
    <property type="match status" value="1"/>
</dbReference>
<feature type="binding site" evidence="2">
    <location>
        <position position="240"/>
    </location>
    <ligand>
        <name>FAD</name>
        <dbReference type="ChEBI" id="CHEBI:57692"/>
    </ligand>
</feature>
<evidence type="ECO:0000256" key="2">
    <source>
        <dbReference type="PIRSR" id="PIRSR000137-2"/>
    </source>
</evidence>
<dbReference type="OrthoDB" id="269227at2759"/>
<dbReference type="Gene3D" id="3.50.50.60">
    <property type="entry name" value="FAD/NAD(P)-binding domain"/>
    <property type="match status" value="1"/>
</dbReference>
<dbReference type="EMBL" id="LGRN01000004">
    <property type="protein sequence ID" value="OJD19778.1"/>
    <property type="molecule type" value="Genomic_DNA"/>
</dbReference>
<dbReference type="GO" id="GO:0016614">
    <property type="term" value="F:oxidoreductase activity, acting on CH-OH group of donors"/>
    <property type="evidence" value="ECO:0007669"/>
    <property type="project" value="InterPro"/>
</dbReference>
<feature type="domain" description="Glucose-methanol-choline oxidoreductase N-terminal" evidence="5">
    <location>
        <begin position="279"/>
        <end position="293"/>
    </location>
</feature>
<reference evidence="6 7" key="1">
    <citation type="submission" date="2015-07" db="EMBL/GenBank/DDBJ databases">
        <title>Emmonsia species relationships and genome sequence.</title>
        <authorList>
            <consortium name="The Broad Institute Genomics Platform"/>
            <person name="Cuomo C.A."/>
            <person name="Munoz J.F."/>
            <person name="Imamovic A."/>
            <person name="Priest M.E."/>
            <person name="Young S."/>
            <person name="Clay O.K."/>
            <person name="McEwen J.G."/>
        </authorList>
    </citation>
    <scope>NUCLEOTIDE SEQUENCE [LARGE SCALE GENOMIC DNA]</scope>
    <source>
        <strain evidence="6 7">UAMH 9510</strain>
    </source>
</reference>
<keyword evidence="2 3" id="KW-0274">FAD</keyword>
<comment type="caution">
    <text evidence="6">The sequence shown here is derived from an EMBL/GenBank/DDBJ whole genome shotgun (WGS) entry which is preliminary data.</text>
</comment>
<dbReference type="PROSITE" id="PS00623">
    <property type="entry name" value="GMC_OXRED_1"/>
    <property type="match status" value="1"/>
</dbReference>
<name>A0A1J9PV63_9EURO</name>
<evidence type="ECO:0000313" key="6">
    <source>
        <dbReference type="EMBL" id="OJD19778.1"/>
    </source>
</evidence>
<comment type="similarity">
    <text evidence="1 3">Belongs to the GMC oxidoreductase family.</text>
</comment>
<dbReference type="STRING" id="1447872.A0A1J9PV63"/>
<evidence type="ECO:0000256" key="3">
    <source>
        <dbReference type="RuleBase" id="RU003968"/>
    </source>
</evidence>